<feature type="domain" description="ABC3 transporter permease C-terminal" evidence="8">
    <location>
        <begin position="692"/>
        <end position="805"/>
    </location>
</feature>
<evidence type="ECO:0000259" key="8">
    <source>
        <dbReference type="Pfam" id="PF02687"/>
    </source>
</evidence>
<gene>
    <name evidence="10" type="ORF">IRI77_19545</name>
</gene>
<evidence type="ECO:0000256" key="1">
    <source>
        <dbReference type="ARBA" id="ARBA00004651"/>
    </source>
</evidence>
<dbReference type="InterPro" id="IPR017800">
    <property type="entry name" value="ADOP"/>
</dbReference>
<dbReference type="GO" id="GO:0022857">
    <property type="term" value="F:transmembrane transporter activity"/>
    <property type="evidence" value="ECO:0007669"/>
    <property type="project" value="TreeGrafter"/>
</dbReference>
<accession>A0A7S7SIL0</accession>
<feature type="transmembrane region" description="Helical" evidence="7">
    <location>
        <begin position="21"/>
        <end position="48"/>
    </location>
</feature>
<feature type="transmembrane region" description="Helical" evidence="7">
    <location>
        <begin position="335"/>
        <end position="356"/>
    </location>
</feature>
<evidence type="ECO:0000256" key="6">
    <source>
        <dbReference type="ARBA" id="ARBA00038076"/>
    </source>
</evidence>
<sequence length="812" mass="86327">MATWRQDITYAFRRLRKSPGFAAAAVLSIGLGIAANSTIFSMVSAFVLKPAPVGDPATLLSLYTQHKGDCCSEFSHPLFEDVRDQTKSFEGVAAYFPLMPASIGGKGEPTRVWGQAASANYFELARLRMPMGRGFLKGEEKAQVVVLSYGLWQRRFGGDPSILGAGVNLSGKPFTVVGITPAGFRGLDLGLNTELWVPLGTVDQLMPKLPERNSRHSSWLMVMARVKAGVSRESAQAELTGLGARIAQLYPKNDEGLGFHVEQAGTMMPNLKKGVTLFLGALSVVVLLVLCIACANVANLLLAQASARQKEMAVRLALGATRGQLIRQMLAESTMLALGGGLFGVALSLWSTQALSSFKLPIPLPVDLRVGVDAQVLLYTFLLSVGTGLLFGLAPALAASRPILASALKGEDVLARPGRRWTMRNVLVVGQVAMSLTLLCATGLFLRSLQSASNIEIGFRSKGILMMAVDPRLHGYSPERTSQFLEQIRQRALGLPGVTSAAVTDIVPLSIGGTTNGMRPEGRPEKEGESNTSVDVYMASAGYFETMGIARVAGRDFANESPTAPKVAIVNETLVKKLFAGENPVGQRIVGGGGGPYEIIGVVKNSKSRTLGEDPRAMMYRAVSQEAGTDVSFMGYSVMVRTNGNAAALAPALRREIQTLDPNMAIFNAESMEEHLRNALFLPRLAGTLFGVFGGVGLLLAAVGLYGVMSYSVSRRRREIGIRMALGAQAGNVQGMIVKQGLVMTAIATVVGLAAALASAKLAAGILYGVEPHDLTTFVAVPVFLASVALLASWIPARRAAKVDPMTALRYE</sequence>
<evidence type="ECO:0000256" key="4">
    <source>
        <dbReference type="ARBA" id="ARBA00022989"/>
    </source>
</evidence>
<evidence type="ECO:0000313" key="11">
    <source>
        <dbReference type="Proteomes" id="UP000593892"/>
    </source>
</evidence>
<dbReference type="EMBL" id="CP063849">
    <property type="protein sequence ID" value="QOY85045.1"/>
    <property type="molecule type" value="Genomic_DNA"/>
</dbReference>
<evidence type="ECO:0000259" key="9">
    <source>
        <dbReference type="Pfam" id="PF12704"/>
    </source>
</evidence>
<feature type="transmembrane region" description="Helical" evidence="7">
    <location>
        <begin position="685"/>
        <end position="708"/>
    </location>
</feature>
<keyword evidence="3 7" id="KW-0812">Transmembrane</keyword>
<keyword evidence="5 7" id="KW-0472">Membrane</keyword>
<feature type="transmembrane region" description="Helical" evidence="7">
    <location>
        <begin position="742"/>
        <end position="769"/>
    </location>
</feature>
<keyword evidence="11" id="KW-1185">Reference proteome</keyword>
<dbReference type="RefSeq" id="WP_194446715.1">
    <property type="nucleotide sequence ID" value="NZ_CP063849.1"/>
</dbReference>
<protein>
    <submittedName>
        <fullName evidence="10">ABC transporter permease</fullName>
    </submittedName>
</protein>
<dbReference type="NCBIfam" id="TIGR03434">
    <property type="entry name" value="ADOP"/>
    <property type="match status" value="1"/>
</dbReference>
<evidence type="ECO:0000256" key="3">
    <source>
        <dbReference type="ARBA" id="ARBA00022692"/>
    </source>
</evidence>
<reference evidence="10 11" key="1">
    <citation type="submission" date="2020-10" db="EMBL/GenBank/DDBJ databases">
        <title>Complete genome sequence of Paludibaculum fermentans P105T, a facultatively anaerobic acidobacterium capable of dissimilatory Fe(III) reduction.</title>
        <authorList>
            <person name="Dedysh S.N."/>
            <person name="Beletsky A.V."/>
            <person name="Kulichevskaya I.S."/>
            <person name="Mardanov A.V."/>
            <person name="Ravin N.V."/>
        </authorList>
    </citation>
    <scope>NUCLEOTIDE SEQUENCE [LARGE SCALE GENOMIC DNA]</scope>
    <source>
        <strain evidence="10 11">P105</strain>
    </source>
</reference>
<feature type="domain" description="MacB-like periplasmic core" evidence="9">
    <location>
        <begin position="23"/>
        <end position="241"/>
    </location>
</feature>
<proteinExistence type="inferred from homology"/>
<dbReference type="KEGG" id="pfer:IRI77_19545"/>
<comment type="similarity">
    <text evidence="6">Belongs to the ABC-4 integral membrane protein family.</text>
</comment>
<dbReference type="Proteomes" id="UP000593892">
    <property type="component" value="Chromosome"/>
</dbReference>
<feature type="transmembrane region" description="Helical" evidence="7">
    <location>
        <begin position="775"/>
        <end position="797"/>
    </location>
</feature>
<dbReference type="InterPro" id="IPR025857">
    <property type="entry name" value="MacB_PCD"/>
</dbReference>
<dbReference type="GO" id="GO:0005886">
    <property type="term" value="C:plasma membrane"/>
    <property type="evidence" value="ECO:0007669"/>
    <property type="project" value="UniProtKB-SubCell"/>
</dbReference>
<dbReference type="Pfam" id="PF02687">
    <property type="entry name" value="FtsX"/>
    <property type="match status" value="2"/>
</dbReference>
<evidence type="ECO:0000256" key="5">
    <source>
        <dbReference type="ARBA" id="ARBA00023136"/>
    </source>
</evidence>
<dbReference type="InterPro" id="IPR050250">
    <property type="entry name" value="Macrolide_Exporter_MacB"/>
</dbReference>
<feature type="domain" description="ABC3 transporter permease C-terminal" evidence="8">
    <location>
        <begin position="284"/>
        <end position="401"/>
    </location>
</feature>
<organism evidence="10 11">
    <name type="scientific">Paludibaculum fermentans</name>
    <dbReference type="NCBI Taxonomy" id="1473598"/>
    <lineage>
        <taxon>Bacteria</taxon>
        <taxon>Pseudomonadati</taxon>
        <taxon>Acidobacteriota</taxon>
        <taxon>Terriglobia</taxon>
        <taxon>Bryobacterales</taxon>
        <taxon>Bryobacteraceae</taxon>
        <taxon>Paludibaculum</taxon>
    </lineage>
</organism>
<dbReference type="PANTHER" id="PTHR30572">
    <property type="entry name" value="MEMBRANE COMPONENT OF TRANSPORTER-RELATED"/>
    <property type="match status" value="1"/>
</dbReference>
<dbReference type="PANTHER" id="PTHR30572:SF4">
    <property type="entry name" value="ABC TRANSPORTER PERMEASE YTRF"/>
    <property type="match status" value="1"/>
</dbReference>
<dbReference type="AlphaFoldDB" id="A0A7S7SIL0"/>
<dbReference type="InterPro" id="IPR003838">
    <property type="entry name" value="ABC3_permease_C"/>
</dbReference>
<feature type="domain" description="MacB-like periplasmic core" evidence="9">
    <location>
        <begin position="432"/>
        <end position="650"/>
    </location>
</feature>
<keyword evidence="2" id="KW-1003">Cell membrane</keyword>
<evidence type="ECO:0000256" key="7">
    <source>
        <dbReference type="SAM" id="Phobius"/>
    </source>
</evidence>
<name>A0A7S7SIL0_PALFE</name>
<feature type="transmembrane region" description="Helical" evidence="7">
    <location>
        <begin position="277"/>
        <end position="302"/>
    </location>
</feature>
<feature type="transmembrane region" description="Helical" evidence="7">
    <location>
        <begin position="376"/>
        <end position="399"/>
    </location>
</feature>
<feature type="transmembrane region" description="Helical" evidence="7">
    <location>
        <begin position="426"/>
        <end position="446"/>
    </location>
</feature>
<evidence type="ECO:0000313" key="10">
    <source>
        <dbReference type="EMBL" id="QOY85045.1"/>
    </source>
</evidence>
<keyword evidence="4 7" id="KW-1133">Transmembrane helix</keyword>
<evidence type="ECO:0000256" key="2">
    <source>
        <dbReference type="ARBA" id="ARBA00022475"/>
    </source>
</evidence>
<dbReference type="Pfam" id="PF12704">
    <property type="entry name" value="MacB_PCD"/>
    <property type="match status" value="2"/>
</dbReference>
<comment type="subcellular location">
    <subcellularLocation>
        <location evidence="1">Cell membrane</location>
        <topology evidence="1">Multi-pass membrane protein</topology>
    </subcellularLocation>
</comment>